<dbReference type="AlphaFoldDB" id="A0A9D4M0T7"/>
<gene>
    <name evidence="1" type="ORF">DPMN_029428</name>
</gene>
<organism evidence="1 2">
    <name type="scientific">Dreissena polymorpha</name>
    <name type="common">Zebra mussel</name>
    <name type="synonym">Mytilus polymorpha</name>
    <dbReference type="NCBI Taxonomy" id="45954"/>
    <lineage>
        <taxon>Eukaryota</taxon>
        <taxon>Metazoa</taxon>
        <taxon>Spiralia</taxon>
        <taxon>Lophotrochozoa</taxon>
        <taxon>Mollusca</taxon>
        <taxon>Bivalvia</taxon>
        <taxon>Autobranchia</taxon>
        <taxon>Heteroconchia</taxon>
        <taxon>Euheterodonta</taxon>
        <taxon>Imparidentia</taxon>
        <taxon>Neoheterodontei</taxon>
        <taxon>Myida</taxon>
        <taxon>Dreissenoidea</taxon>
        <taxon>Dreissenidae</taxon>
        <taxon>Dreissena</taxon>
    </lineage>
</organism>
<evidence type="ECO:0000313" key="1">
    <source>
        <dbReference type="EMBL" id="KAH3866366.1"/>
    </source>
</evidence>
<accession>A0A9D4M0T7</accession>
<protein>
    <submittedName>
        <fullName evidence="1">Uncharacterized protein</fullName>
    </submittedName>
</protein>
<sequence length="54" mass="6382">MQQLHGTLTRPETYNSWNKPREEVLGLFTTTTETDHQTVRHICSRILDGGHYRR</sequence>
<dbReference type="EMBL" id="JAIWYP010000002">
    <property type="protein sequence ID" value="KAH3866366.1"/>
    <property type="molecule type" value="Genomic_DNA"/>
</dbReference>
<evidence type="ECO:0000313" key="2">
    <source>
        <dbReference type="Proteomes" id="UP000828390"/>
    </source>
</evidence>
<dbReference type="Proteomes" id="UP000828390">
    <property type="component" value="Unassembled WGS sequence"/>
</dbReference>
<proteinExistence type="predicted"/>
<name>A0A9D4M0T7_DREPO</name>
<keyword evidence="2" id="KW-1185">Reference proteome</keyword>
<comment type="caution">
    <text evidence="1">The sequence shown here is derived from an EMBL/GenBank/DDBJ whole genome shotgun (WGS) entry which is preliminary data.</text>
</comment>
<reference evidence="1" key="2">
    <citation type="submission" date="2020-11" db="EMBL/GenBank/DDBJ databases">
        <authorList>
            <person name="McCartney M.A."/>
            <person name="Auch B."/>
            <person name="Kono T."/>
            <person name="Mallez S."/>
            <person name="Becker A."/>
            <person name="Gohl D.M."/>
            <person name="Silverstein K.A.T."/>
            <person name="Koren S."/>
            <person name="Bechman K.B."/>
            <person name="Herman A."/>
            <person name="Abrahante J.E."/>
            <person name="Garbe J."/>
        </authorList>
    </citation>
    <scope>NUCLEOTIDE SEQUENCE</scope>
    <source>
        <strain evidence="1">Duluth1</strain>
        <tissue evidence="1">Whole animal</tissue>
    </source>
</reference>
<reference evidence="1" key="1">
    <citation type="journal article" date="2019" name="bioRxiv">
        <title>The Genome of the Zebra Mussel, Dreissena polymorpha: A Resource for Invasive Species Research.</title>
        <authorList>
            <person name="McCartney M.A."/>
            <person name="Auch B."/>
            <person name="Kono T."/>
            <person name="Mallez S."/>
            <person name="Zhang Y."/>
            <person name="Obille A."/>
            <person name="Becker A."/>
            <person name="Abrahante J.E."/>
            <person name="Garbe J."/>
            <person name="Badalamenti J.P."/>
            <person name="Herman A."/>
            <person name="Mangelson H."/>
            <person name="Liachko I."/>
            <person name="Sullivan S."/>
            <person name="Sone E.D."/>
            <person name="Koren S."/>
            <person name="Silverstein K.A.T."/>
            <person name="Beckman K.B."/>
            <person name="Gohl D.M."/>
        </authorList>
    </citation>
    <scope>NUCLEOTIDE SEQUENCE</scope>
    <source>
        <strain evidence="1">Duluth1</strain>
        <tissue evidence="1">Whole animal</tissue>
    </source>
</reference>